<protein>
    <submittedName>
        <fullName evidence="1">Uncharacterized protein</fullName>
    </submittedName>
</protein>
<name>A0AAQ1JSR1_9BURK</name>
<organism evidence="1 2">
    <name type="scientific">Paraburkholderia tropica</name>
    <dbReference type="NCBI Taxonomy" id="92647"/>
    <lineage>
        <taxon>Bacteria</taxon>
        <taxon>Pseudomonadati</taxon>
        <taxon>Pseudomonadota</taxon>
        <taxon>Betaproteobacteria</taxon>
        <taxon>Burkholderiales</taxon>
        <taxon>Burkholderiaceae</taxon>
        <taxon>Paraburkholderia</taxon>
    </lineage>
</organism>
<accession>A0AAQ1JSR1</accession>
<reference evidence="1 2" key="1">
    <citation type="submission" date="2016-10" db="EMBL/GenBank/DDBJ databases">
        <authorList>
            <person name="Varghese N."/>
            <person name="Submissions S."/>
        </authorList>
    </citation>
    <scope>NUCLEOTIDE SEQUENCE [LARGE SCALE GENOMIC DNA]</scope>
    <source>
        <strain evidence="1 2">LMG 22274</strain>
    </source>
</reference>
<gene>
    <name evidence="1" type="ORF">SAMN05216550_103131</name>
</gene>
<evidence type="ECO:0000313" key="1">
    <source>
        <dbReference type="EMBL" id="SEJ20017.1"/>
    </source>
</evidence>
<dbReference type="Pfam" id="PF19940">
    <property type="entry name" value="DUF6402"/>
    <property type="match status" value="1"/>
</dbReference>
<dbReference type="EMBL" id="FNZM01000003">
    <property type="protein sequence ID" value="SEJ20017.1"/>
    <property type="molecule type" value="Genomic_DNA"/>
</dbReference>
<proteinExistence type="predicted"/>
<evidence type="ECO:0000313" key="2">
    <source>
        <dbReference type="Proteomes" id="UP000183529"/>
    </source>
</evidence>
<dbReference type="InterPro" id="IPR045646">
    <property type="entry name" value="DUF6402"/>
</dbReference>
<comment type="caution">
    <text evidence="1">The sequence shown here is derived from an EMBL/GenBank/DDBJ whole genome shotgun (WGS) entry which is preliminary data.</text>
</comment>
<dbReference type="AlphaFoldDB" id="A0AAQ1JSR1"/>
<sequence>MNAQCYKERSKGFLMNSMSAQELTVYTPSNGEWRQQSGDIWWSNREGGNSPDITRGPETFTTDEKFEVTEIPGAMSKMGWHKSAALLRKWFAYAPKNQAMNSFQKPHGINRDGKTGVYPADRFDKETIKLDWVLSYPRTQSGFKNLQNSNYLSTNTRESLVSGVYPYRHRQRINTLDLVGGNIHALHNNFQFQYVKVDTSALDKAAQFFGAMLRHGKPDDLAGALGGFAMYAAIAEATFTPLFIGGIEVSITKVAIYVKNPYSFFDDPGEGGPQYLGHWNKDGICLVPEGFVAQKANWGSWSNYIIRPEGPHGRTFWPVHNSDFRRWQDAHNAGGDMVLFSDCRVVKIDPIRFRVMK</sequence>
<dbReference type="Proteomes" id="UP000183529">
    <property type="component" value="Unassembled WGS sequence"/>
</dbReference>